<name>A0AAV8RYM0_ENSVE</name>
<dbReference type="AlphaFoldDB" id="A0AAV8RYM0"/>
<sequence length="68" mass="7389">MELPLPPQPSRLITRDTRSGALALRISEAPLKPSFTPEAGFSASLGESDGVRGKQKAPKREQLCWRAS</sequence>
<comment type="caution">
    <text evidence="2">The sequence shown here is derived from an EMBL/GenBank/DDBJ whole genome shotgun (WGS) entry which is preliminary data.</text>
</comment>
<organism evidence="2 3">
    <name type="scientific">Ensete ventricosum</name>
    <name type="common">Abyssinian banana</name>
    <name type="synonym">Musa ensete</name>
    <dbReference type="NCBI Taxonomy" id="4639"/>
    <lineage>
        <taxon>Eukaryota</taxon>
        <taxon>Viridiplantae</taxon>
        <taxon>Streptophyta</taxon>
        <taxon>Embryophyta</taxon>
        <taxon>Tracheophyta</taxon>
        <taxon>Spermatophyta</taxon>
        <taxon>Magnoliopsida</taxon>
        <taxon>Liliopsida</taxon>
        <taxon>Zingiberales</taxon>
        <taxon>Musaceae</taxon>
        <taxon>Ensete</taxon>
    </lineage>
</organism>
<reference evidence="2 3" key="1">
    <citation type="submission" date="2022-12" db="EMBL/GenBank/DDBJ databases">
        <title>Chromosome-scale assembly of the Ensete ventricosum genome.</title>
        <authorList>
            <person name="Dussert Y."/>
            <person name="Stocks J."/>
            <person name="Wendawek A."/>
            <person name="Woldeyes F."/>
            <person name="Nichols R.A."/>
            <person name="Borrell J.S."/>
        </authorList>
    </citation>
    <scope>NUCLEOTIDE SEQUENCE [LARGE SCALE GENOMIC DNA]</scope>
    <source>
        <strain evidence="3">cv. Maze</strain>
        <tissue evidence="2">Seeds</tissue>
    </source>
</reference>
<dbReference type="EMBL" id="JAQQAF010000001">
    <property type="protein sequence ID" value="KAJ8512213.1"/>
    <property type="molecule type" value="Genomic_DNA"/>
</dbReference>
<evidence type="ECO:0000313" key="2">
    <source>
        <dbReference type="EMBL" id="KAJ8512213.1"/>
    </source>
</evidence>
<gene>
    <name evidence="2" type="ORF">OPV22_002647</name>
</gene>
<dbReference type="Proteomes" id="UP001222027">
    <property type="component" value="Unassembled WGS sequence"/>
</dbReference>
<keyword evidence="3" id="KW-1185">Reference proteome</keyword>
<proteinExistence type="predicted"/>
<feature type="compositionally biased region" description="Basic and acidic residues" evidence="1">
    <location>
        <begin position="58"/>
        <end position="68"/>
    </location>
</feature>
<evidence type="ECO:0000256" key="1">
    <source>
        <dbReference type="SAM" id="MobiDB-lite"/>
    </source>
</evidence>
<accession>A0AAV8RYM0</accession>
<feature type="region of interest" description="Disordered" evidence="1">
    <location>
        <begin position="33"/>
        <end position="68"/>
    </location>
</feature>
<evidence type="ECO:0000313" key="3">
    <source>
        <dbReference type="Proteomes" id="UP001222027"/>
    </source>
</evidence>
<protein>
    <submittedName>
        <fullName evidence="2">Uncharacterized protein</fullName>
    </submittedName>
</protein>